<organism evidence="1 2">
    <name type="scientific">Trichonephila inaurata madagascariensis</name>
    <dbReference type="NCBI Taxonomy" id="2747483"/>
    <lineage>
        <taxon>Eukaryota</taxon>
        <taxon>Metazoa</taxon>
        <taxon>Ecdysozoa</taxon>
        <taxon>Arthropoda</taxon>
        <taxon>Chelicerata</taxon>
        <taxon>Arachnida</taxon>
        <taxon>Araneae</taxon>
        <taxon>Araneomorphae</taxon>
        <taxon>Entelegynae</taxon>
        <taxon>Araneoidea</taxon>
        <taxon>Nephilidae</taxon>
        <taxon>Trichonephila</taxon>
        <taxon>Trichonephila inaurata</taxon>
    </lineage>
</organism>
<keyword evidence="2" id="KW-1185">Reference proteome</keyword>
<protein>
    <submittedName>
        <fullName evidence="1">Uncharacterized protein</fullName>
    </submittedName>
</protein>
<dbReference type="AlphaFoldDB" id="A0A8X6WYE1"/>
<evidence type="ECO:0000313" key="1">
    <source>
        <dbReference type="EMBL" id="GFY42441.1"/>
    </source>
</evidence>
<dbReference type="EMBL" id="BMAV01003074">
    <property type="protein sequence ID" value="GFY42441.1"/>
    <property type="molecule type" value="Genomic_DNA"/>
</dbReference>
<gene>
    <name evidence="1" type="ORF">TNIN_238001</name>
</gene>
<proteinExistence type="predicted"/>
<reference evidence="1" key="1">
    <citation type="submission" date="2020-08" db="EMBL/GenBank/DDBJ databases">
        <title>Multicomponent nature underlies the extraordinary mechanical properties of spider dragline silk.</title>
        <authorList>
            <person name="Kono N."/>
            <person name="Nakamura H."/>
            <person name="Mori M."/>
            <person name="Yoshida Y."/>
            <person name="Ohtoshi R."/>
            <person name="Malay A.D."/>
            <person name="Moran D.A.P."/>
            <person name="Tomita M."/>
            <person name="Numata K."/>
            <person name="Arakawa K."/>
        </authorList>
    </citation>
    <scope>NUCLEOTIDE SEQUENCE</scope>
</reference>
<dbReference type="Proteomes" id="UP000886998">
    <property type="component" value="Unassembled WGS sequence"/>
</dbReference>
<name>A0A8X6WYE1_9ARAC</name>
<sequence>MLEFLRRTRILTTAVFQYMACSTCLEILKSTSGYSFIKYGFHSPQHTMCHLVGISQSIALAAHRPLLRKAHFKCPQQIETIRPMISLIEILSQCLGNVSSV</sequence>
<comment type="caution">
    <text evidence="1">The sequence shown here is derived from an EMBL/GenBank/DDBJ whole genome shotgun (WGS) entry which is preliminary data.</text>
</comment>
<evidence type="ECO:0000313" key="2">
    <source>
        <dbReference type="Proteomes" id="UP000886998"/>
    </source>
</evidence>
<accession>A0A8X6WYE1</accession>